<dbReference type="Gene3D" id="3.40.50.1000">
    <property type="entry name" value="HAD superfamily/HAD-like"/>
    <property type="match status" value="1"/>
</dbReference>
<evidence type="ECO:0000256" key="3">
    <source>
        <dbReference type="ARBA" id="ARBA00022967"/>
    </source>
</evidence>
<keyword evidence="5" id="KW-0472">Membrane</keyword>
<evidence type="ECO:0000256" key="1">
    <source>
        <dbReference type="ARBA" id="ARBA00004370"/>
    </source>
</evidence>
<dbReference type="PANTHER" id="PTHR43520">
    <property type="entry name" value="ATP7, ISOFORM B"/>
    <property type="match status" value="1"/>
</dbReference>
<keyword evidence="4" id="KW-1133">Transmembrane helix</keyword>
<dbReference type="GO" id="GO:0005524">
    <property type="term" value="F:ATP binding"/>
    <property type="evidence" value="ECO:0007669"/>
    <property type="project" value="InterPro"/>
</dbReference>
<keyword evidence="2" id="KW-0812">Transmembrane</keyword>
<proteinExistence type="predicted"/>
<comment type="subcellular location">
    <subcellularLocation>
        <location evidence="1">Membrane</location>
    </subcellularLocation>
</comment>
<keyword evidence="7" id="KW-1185">Reference proteome</keyword>
<dbReference type="PANTHER" id="PTHR43520:SF19">
    <property type="entry name" value="COPPER-TRANSPORTING ATPASE PAA2, CHLOROPLASTIC"/>
    <property type="match status" value="1"/>
</dbReference>
<evidence type="ECO:0000256" key="4">
    <source>
        <dbReference type="ARBA" id="ARBA00022989"/>
    </source>
</evidence>
<dbReference type="AlphaFoldDB" id="A0AAE1RKE9"/>
<evidence type="ECO:0000313" key="6">
    <source>
        <dbReference type="EMBL" id="KAK4353265.1"/>
    </source>
</evidence>
<evidence type="ECO:0000256" key="5">
    <source>
        <dbReference type="ARBA" id="ARBA00023136"/>
    </source>
</evidence>
<dbReference type="InterPro" id="IPR001757">
    <property type="entry name" value="P_typ_ATPase"/>
</dbReference>
<dbReference type="GO" id="GO:0016887">
    <property type="term" value="F:ATP hydrolysis activity"/>
    <property type="evidence" value="ECO:0007669"/>
    <property type="project" value="InterPro"/>
</dbReference>
<evidence type="ECO:0000313" key="7">
    <source>
        <dbReference type="Proteomes" id="UP001291623"/>
    </source>
</evidence>
<dbReference type="InterPro" id="IPR023214">
    <property type="entry name" value="HAD_sf"/>
</dbReference>
<gene>
    <name evidence="6" type="ORF">RND71_028783</name>
</gene>
<protein>
    <submittedName>
        <fullName evidence="6">Uncharacterized protein</fullName>
    </submittedName>
</protein>
<organism evidence="6 7">
    <name type="scientific">Anisodus tanguticus</name>
    <dbReference type="NCBI Taxonomy" id="243964"/>
    <lineage>
        <taxon>Eukaryota</taxon>
        <taxon>Viridiplantae</taxon>
        <taxon>Streptophyta</taxon>
        <taxon>Embryophyta</taxon>
        <taxon>Tracheophyta</taxon>
        <taxon>Spermatophyta</taxon>
        <taxon>Magnoliopsida</taxon>
        <taxon>eudicotyledons</taxon>
        <taxon>Gunneridae</taxon>
        <taxon>Pentapetalae</taxon>
        <taxon>asterids</taxon>
        <taxon>lamiids</taxon>
        <taxon>Solanales</taxon>
        <taxon>Solanaceae</taxon>
        <taxon>Solanoideae</taxon>
        <taxon>Hyoscyameae</taxon>
        <taxon>Anisodus</taxon>
    </lineage>
</organism>
<dbReference type="FunFam" id="3.40.1110.10:FF:000046">
    <property type="entry name" value="Copper-transporting ATPase PAA2, chloroplastic"/>
    <property type="match status" value="1"/>
</dbReference>
<reference evidence="6" key="1">
    <citation type="submission" date="2023-12" db="EMBL/GenBank/DDBJ databases">
        <title>Genome assembly of Anisodus tanguticus.</title>
        <authorList>
            <person name="Wang Y.-J."/>
        </authorList>
    </citation>
    <scope>NUCLEOTIDE SEQUENCE</scope>
    <source>
        <strain evidence="6">KB-2021</strain>
        <tissue evidence="6">Leaf</tissue>
    </source>
</reference>
<dbReference type="NCBIfam" id="TIGR01494">
    <property type="entry name" value="ATPase_P-type"/>
    <property type="match status" value="1"/>
</dbReference>
<dbReference type="SUPFAM" id="SSF56784">
    <property type="entry name" value="HAD-like"/>
    <property type="match status" value="1"/>
</dbReference>
<dbReference type="EMBL" id="JAVYJV010000015">
    <property type="protein sequence ID" value="KAK4353265.1"/>
    <property type="molecule type" value="Genomic_DNA"/>
</dbReference>
<dbReference type="Proteomes" id="UP001291623">
    <property type="component" value="Unassembled WGS sequence"/>
</dbReference>
<dbReference type="GO" id="GO:0016020">
    <property type="term" value="C:membrane"/>
    <property type="evidence" value="ECO:0007669"/>
    <property type="project" value="UniProtKB-SubCell"/>
</dbReference>
<dbReference type="GO" id="GO:0005507">
    <property type="term" value="F:copper ion binding"/>
    <property type="evidence" value="ECO:0007669"/>
    <property type="project" value="TreeGrafter"/>
</dbReference>
<dbReference type="Gene3D" id="3.40.1110.10">
    <property type="entry name" value="Calcium-transporting ATPase, cytoplasmic domain N"/>
    <property type="match status" value="1"/>
</dbReference>
<accession>A0AAE1RKE9</accession>
<dbReference type="GO" id="GO:0055070">
    <property type="term" value="P:copper ion homeostasis"/>
    <property type="evidence" value="ECO:0007669"/>
    <property type="project" value="TreeGrafter"/>
</dbReference>
<dbReference type="GO" id="GO:0043682">
    <property type="term" value="F:P-type divalent copper transporter activity"/>
    <property type="evidence" value="ECO:0007669"/>
    <property type="project" value="TreeGrafter"/>
</dbReference>
<dbReference type="InterPro" id="IPR023299">
    <property type="entry name" value="ATPase_P-typ_cyto_dom_N"/>
</dbReference>
<keyword evidence="3" id="KW-1278">Translocase</keyword>
<evidence type="ECO:0000256" key="2">
    <source>
        <dbReference type="ARBA" id="ARBA00022692"/>
    </source>
</evidence>
<name>A0AAE1RKE9_9SOLA</name>
<dbReference type="PRINTS" id="PR00119">
    <property type="entry name" value="CATATPASE"/>
</dbReference>
<comment type="caution">
    <text evidence="6">The sequence shown here is derived from an EMBL/GenBank/DDBJ whole genome shotgun (WGS) entry which is preliminary data.</text>
</comment>
<sequence>MISACNSQTGTLTEGKPAVSAITSLGHEELEILQIAAAVEKTASHPIAHAIITKAESLNLSIPITCGQLAEPGSGTMAEVNGLLVAIGKLKWVQERFQQKTDLSDLMTLEQSVMHKSLQDSQSSNHSTTVVYIGREGEGVIGPLQLQHKGIETVLLSGDREEAVATVAKTVGIKDKFVNASLTPQQKSAAISGLQASGHRVAMVGDGINDAPSLALADVGIALQVEGQETAASNAASIILLGNRLSQVLEALDLAQATMAKVHQNLSWAVAYNLVAIPIAAGVLLPKFDFAMTPSLSVSSPMASLESSQIFISKSILNKRTTSILLTKGTL</sequence>
<dbReference type="InterPro" id="IPR036412">
    <property type="entry name" value="HAD-like_sf"/>
</dbReference>
<dbReference type="Pfam" id="PF00702">
    <property type="entry name" value="Hydrolase"/>
    <property type="match status" value="1"/>
</dbReference>